<organism evidence="1">
    <name type="scientific">Sinorhizobium fredii (strain HH103)</name>
    <dbReference type="NCBI Taxonomy" id="1117943"/>
    <lineage>
        <taxon>Bacteria</taxon>
        <taxon>Pseudomonadati</taxon>
        <taxon>Pseudomonadota</taxon>
        <taxon>Alphaproteobacteria</taxon>
        <taxon>Hyphomicrobiales</taxon>
        <taxon>Rhizobiaceae</taxon>
        <taxon>Sinorhizobium/Ensifer group</taxon>
        <taxon>Sinorhizobium</taxon>
    </lineage>
</organism>
<reference evidence="1" key="1">
    <citation type="journal article" date="2012" name="J. Bacteriol.">
        <title>Genome sequence of the soybean symbiont Sinorhizobium fredii HH103.</title>
        <authorList>
            <person name="Weidner S."/>
            <person name="Becker A."/>
            <person name="Bonilla I."/>
            <person name="Jaenicke S."/>
            <person name="Lloret J."/>
            <person name="Margaret I."/>
            <person name="Puhler A."/>
            <person name="Ruiz-Sainz J.E."/>
            <person name="Schneiker-Bekel S."/>
            <person name="Szczepanowski R."/>
            <person name="Vinardell J.M."/>
            <person name="Zehner S."/>
            <person name="Gottfert M."/>
        </authorList>
    </citation>
    <scope>NUCLEOTIDE SEQUENCE [LARGE SCALE GENOMIC DNA]</scope>
    <source>
        <strain evidence="1">HH103</strain>
        <plasmid evidence="1">pSfHH103a2</plasmid>
    </source>
</reference>
<protein>
    <submittedName>
        <fullName evidence="1">Uncharacterized protein</fullName>
    </submittedName>
</protein>
<reference evidence="1" key="2">
    <citation type="submission" date="2014-12" db="EMBL/GenBank/DDBJ databases">
        <authorList>
            <person name="Jaenicke S."/>
        </authorList>
    </citation>
    <scope>NUCLEOTIDE SEQUENCE</scope>
    <source>
        <strain evidence="1">HH103</strain>
        <plasmid evidence="1">pSfHH103a2</plasmid>
    </source>
</reference>
<dbReference type="RefSeq" id="WP_176454366.1">
    <property type="nucleotide sequence ID" value="NZ_CP183941.1"/>
</dbReference>
<keyword evidence="1" id="KW-0614">Plasmid</keyword>
<dbReference type="EMBL" id="LN735562">
    <property type="protein sequence ID" value="CEL26557.1"/>
    <property type="molecule type" value="Genomic_DNA"/>
</dbReference>
<name>A0A0A8WJY8_SINF1</name>
<evidence type="ECO:0000313" key="1">
    <source>
        <dbReference type="EMBL" id="CEL26557.1"/>
    </source>
</evidence>
<dbReference type="AlphaFoldDB" id="A0A0A8WJY8"/>
<proteinExistence type="predicted"/>
<sequence length="212" mass="23970">MSIGQKGAQTLYHAFDLAQWLGLPLNTHVTINFANTKCCPSMAVKAFARLRRDYHGKWCSRHPNLRHAATGVHAFENSREEEAFVTMGEGDDHNVHVHWAVHVPPQLAMEFEHELTRWVEIVTGGPCDEFTIKITHRPQNIVRAYLLKGIQTMWAETYKAIAQPQGLIVGGRRTGTTSNLSRTNRIEADRTRGIRRRIPARPRPMPAVHAAV</sequence>
<accession>A0A0A8WJY8</accession>
<geneLocation type="plasmid" evidence="1">
    <name>pSfHH103a2</name>
</geneLocation>